<reference evidence="1 2" key="1">
    <citation type="submission" date="2016-04" db="EMBL/GenBank/DDBJ databases">
        <title>A degradative enzymes factory behind the ericoid mycorrhizal symbiosis.</title>
        <authorList>
            <consortium name="DOE Joint Genome Institute"/>
            <person name="Martino E."/>
            <person name="Morin E."/>
            <person name="Grelet G."/>
            <person name="Kuo A."/>
            <person name="Kohler A."/>
            <person name="Daghino S."/>
            <person name="Barry K."/>
            <person name="Choi C."/>
            <person name="Cichocki N."/>
            <person name="Clum A."/>
            <person name="Copeland A."/>
            <person name="Hainaut M."/>
            <person name="Haridas S."/>
            <person name="Labutti K."/>
            <person name="Lindquist E."/>
            <person name="Lipzen A."/>
            <person name="Khouja H.-R."/>
            <person name="Murat C."/>
            <person name="Ohm R."/>
            <person name="Olson A."/>
            <person name="Spatafora J."/>
            <person name="Veneault-Fourrey C."/>
            <person name="Henrissat B."/>
            <person name="Grigoriev I."/>
            <person name="Martin F."/>
            <person name="Perotto S."/>
        </authorList>
    </citation>
    <scope>NUCLEOTIDE SEQUENCE [LARGE SCALE GENOMIC DNA]</scope>
    <source>
        <strain evidence="1 2">F</strain>
    </source>
</reference>
<evidence type="ECO:0000313" key="2">
    <source>
        <dbReference type="Proteomes" id="UP000235786"/>
    </source>
</evidence>
<name>A0A2J6SB21_HYAVF</name>
<evidence type="ECO:0000313" key="1">
    <source>
        <dbReference type="EMBL" id="PMD47964.1"/>
    </source>
</evidence>
<dbReference type="Proteomes" id="UP000235786">
    <property type="component" value="Unassembled WGS sequence"/>
</dbReference>
<proteinExistence type="predicted"/>
<accession>A0A2J6SB21</accession>
<gene>
    <name evidence="1" type="ORF">L207DRAFT_506873</name>
</gene>
<sequence length="243" mass="27469">MKVILTGVTGFIGSEVLSQCRRDPTITSIIALSRRPLPQSIQKDPKVEVIVMEDFTVYPSSVIERLEGADVCIWAMGTTEARQDLEIDYPLAFCNAMAPVVARQGKTFRYIHTSGRLAERDQERCLLFLSEGRRIKGKAELEMMDFEVNERKLHGGHWKTFIVKPSMVLPRKGDKGDLRWLGSVFIGSVDVDELAAAMIDIGRNGSEEQVSHNAEVVMRGRAVLDRILYGEEREREKASWSLW</sequence>
<dbReference type="SUPFAM" id="SSF51735">
    <property type="entry name" value="NAD(P)-binding Rossmann-fold domains"/>
    <property type="match status" value="1"/>
</dbReference>
<dbReference type="OrthoDB" id="3535423at2759"/>
<dbReference type="PANTHER" id="PTHR14097">
    <property type="entry name" value="OXIDOREDUCTASE HTATIP2"/>
    <property type="match status" value="1"/>
</dbReference>
<dbReference type="STRING" id="1149755.A0A2J6SB21"/>
<dbReference type="InterPro" id="IPR036291">
    <property type="entry name" value="NAD(P)-bd_dom_sf"/>
</dbReference>
<organism evidence="1 2">
    <name type="scientific">Hyaloscypha variabilis (strain UAMH 11265 / GT02V1 / F)</name>
    <name type="common">Meliniomyces variabilis</name>
    <dbReference type="NCBI Taxonomy" id="1149755"/>
    <lineage>
        <taxon>Eukaryota</taxon>
        <taxon>Fungi</taxon>
        <taxon>Dikarya</taxon>
        <taxon>Ascomycota</taxon>
        <taxon>Pezizomycotina</taxon>
        <taxon>Leotiomycetes</taxon>
        <taxon>Helotiales</taxon>
        <taxon>Hyaloscyphaceae</taxon>
        <taxon>Hyaloscypha</taxon>
        <taxon>Hyaloscypha variabilis</taxon>
    </lineage>
</organism>
<dbReference type="AlphaFoldDB" id="A0A2J6SB21"/>
<protein>
    <recommendedName>
        <fullName evidence="3">NAD(P)-binding domain-containing protein</fullName>
    </recommendedName>
</protein>
<keyword evidence="2" id="KW-1185">Reference proteome</keyword>
<dbReference type="EMBL" id="KZ613938">
    <property type="protein sequence ID" value="PMD47964.1"/>
    <property type="molecule type" value="Genomic_DNA"/>
</dbReference>
<dbReference type="Gene3D" id="3.40.50.720">
    <property type="entry name" value="NAD(P)-binding Rossmann-like Domain"/>
    <property type="match status" value="1"/>
</dbReference>
<dbReference type="PANTHER" id="PTHR14097:SF9">
    <property type="entry name" value="EPIMERASE, PUTATIVE (AFU_ORTHOLOGUE AFUA_8G07320)-RELATED"/>
    <property type="match status" value="1"/>
</dbReference>
<evidence type="ECO:0008006" key="3">
    <source>
        <dbReference type="Google" id="ProtNLM"/>
    </source>
</evidence>